<evidence type="ECO:0000313" key="8">
    <source>
        <dbReference type="EMBL" id="GMM54138.1"/>
    </source>
</evidence>
<evidence type="ECO:0000256" key="2">
    <source>
        <dbReference type="ARBA" id="ARBA00022618"/>
    </source>
</evidence>
<proteinExistence type="inferred from homology"/>
<dbReference type="Proteomes" id="UP001377567">
    <property type="component" value="Unassembled WGS sequence"/>
</dbReference>
<accession>A0AAV5RRV0</accession>
<dbReference type="PANTHER" id="PTHR13255:SF0">
    <property type="entry name" value="ATAXIN-10"/>
    <property type="match status" value="1"/>
</dbReference>
<evidence type="ECO:0000256" key="5">
    <source>
        <dbReference type="ARBA" id="ARBA00044801"/>
    </source>
</evidence>
<organism evidence="8 9">
    <name type="scientific">Maudiozyma humilis</name>
    <name type="common">Sour dough yeast</name>
    <name type="synonym">Kazachstania humilis</name>
    <dbReference type="NCBI Taxonomy" id="51915"/>
    <lineage>
        <taxon>Eukaryota</taxon>
        <taxon>Fungi</taxon>
        <taxon>Dikarya</taxon>
        <taxon>Ascomycota</taxon>
        <taxon>Saccharomycotina</taxon>
        <taxon>Saccharomycetes</taxon>
        <taxon>Saccharomycetales</taxon>
        <taxon>Saccharomycetaceae</taxon>
        <taxon>Maudiozyma</taxon>
    </lineage>
</organism>
<evidence type="ECO:0000256" key="4">
    <source>
        <dbReference type="ARBA" id="ARBA00044746"/>
    </source>
</evidence>
<dbReference type="PANTHER" id="PTHR13255">
    <property type="entry name" value="ATAXIN-10"/>
    <property type="match status" value="1"/>
</dbReference>
<dbReference type="Pfam" id="PF09759">
    <property type="entry name" value="Atx10homo_assoc"/>
    <property type="match status" value="1"/>
</dbReference>
<gene>
    <name evidence="8" type="ORF">DAKH74_007540</name>
</gene>
<evidence type="ECO:0000313" key="9">
    <source>
        <dbReference type="Proteomes" id="UP001377567"/>
    </source>
</evidence>
<dbReference type="InterPro" id="IPR016024">
    <property type="entry name" value="ARM-type_fold"/>
</dbReference>
<dbReference type="AlphaFoldDB" id="A0AAV5RRV0"/>
<comment type="function">
    <text evidence="4">May play a role in the regulation of cytokinesis.</text>
</comment>
<reference evidence="8 9" key="1">
    <citation type="journal article" date="2023" name="Elife">
        <title>Identification of key yeast species and microbe-microbe interactions impacting larval growth of Drosophila in the wild.</title>
        <authorList>
            <person name="Mure A."/>
            <person name="Sugiura Y."/>
            <person name="Maeda R."/>
            <person name="Honda K."/>
            <person name="Sakurai N."/>
            <person name="Takahashi Y."/>
            <person name="Watada M."/>
            <person name="Katoh T."/>
            <person name="Gotoh A."/>
            <person name="Gotoh Y."/>
            <person name="Taniguchi I."/>
            <person name="Nakamura K."/>
            <person name="Hayashi T."/>
            <person name="Katayama T."/>
            <person name="Uemura T."/>
            <person name="Hattori Y."/>
        </authorList>
    </citation>
    <scope>NUCLEOTIDE SEQUENCE [LARGE SCALE GENOMIC DNA]</scope>
    <source>
        <strain evidence="8 9">KH-74</strain>
    </source>
</reference>
<comment type="caution">
    <text evidence="8">The sequence shown here is derived from an EMBL/GenBank/DDBJ whole genome shotgun (WGS) entry which is preliminary data.</text>
</comment>
<dbReference type="EMBL" id="BTGD01000001">
    <property type="protein sequence ID" value="GMM54138.1"/>
    <property type="molecule type" value="Genomic_DNA"/>
</dbReference>
<keyword evidence="9" id="KW-1185">Reference proteome</keyword>
<protein>
    <recommendedName>
        <fullName evidence="5">Ataxin-10 homolog</fullName>
    </recommendedName>
    <alternativeName>
        <fullName evidence="6">Copper transport protein 86</fullName>
    </alternativeName>
</protein>
<name>A0AAV5RRV0_MAUHU</name>
<evidence type="ECO:0000256" key="3">
    <source>
        <dbReference type="ARBA" id="ARBA00023306"/>
    </source>
</evidence>
<evidence type="ECO:0000256" key="1">
    <source>
        <dbReference type="ARBA" id="ARBA00008384"/>
    </source>
</evidence>
<feature type="domain" description="Ataxin-10" evidence="7">
    <location>
        <begin position="442"/>
        <end position="539"/>
    </location>
</feature>
<dbReference type="GO" id="GO:0005829">
    <property type="term" value="C:cytosol"/>
    <property type="evidence" value="ECO:0007669"/>
    <property type="project" value="TreeGrafter"/>
</dbReference>
<evidence type="ECO:0000259" key="7">
    <source>
        <dbReference type="Pfam" id="PF09759"/>
    </source>
</evidence>
<sequence length="545" mass="62565">MSMIPGELSVLKRFEDVLRAPPNSIEPFKQLLDELNPIVIKTAQDQQYQALLASSLDMWKQLRDIVSTCNFSDAMTHDEEYHFWYLRCTRGIMLLIRNISVANHDLPQQVLIQNAIIRMFNTLTTHSNTHSDMEQALFIASLTALHNVTKVSVIFDKTMIDPLVTFLEYPIGNVSLTFDLVFPYVLLFENLLKNEEFLYYLFRHESKNRILFDFVIEEVAKNNSHMFEYLEQTKKSDEVADNISHEDDSAENDELSGMELALLRCFRKIISHESFAPYLLELQMSSPSIFFKFLKIAQIISTSIENWDKYELTGIMTWCFTIFEKASKDTIEYFATGEDDIRVAEPLHQNLTMTLDIMSSLSRYEHVQKYINSYDGLAKLIELLGALQTNLIRINFLKDASGSVKNLKVSDSMGNKVVDQAKLDSRVDYATFHIMATNFPECKLLLIETLANICYKKKEMQDQIRTLHGLELVLSNCVIDDNDPFIKERSIVCIKFLLDGNEENQKFVASMEAKKAVDDETLSQAGYEVDIGKDGGVKLQPKKST</sequence>
<comment type="similarity">
    <text evidence="1">Belongs to the ataxin-10 family.</text>
</comment>
<keyword evidence="2" id="KW-0132">Cell division</keyword>
<dbReference type="InterPro" id="IPR051374">
    <property type="entry name" value="Ataxin-10/CTR86_families"/>
</dbReference>
<dbReference type="SUPFAM" id="SSF48371">
    <property type="entry name" value="ARM repeat"/>
    <property type="match status" value="1"/>
</dbReference>
<evidence type="ECO:0000256" key="6">
    <source>
        <dbReference type="ARBA" id="ARBA00044805"/>
    </source>
</evidence>
<dbReference type="InterPro" id="IPR019156">
    <property type="entry name" value="Ataxin-10_domain"/>
</dbReference>
<keyword evidence="3" id="KW-0131">Cell cycle</keyword>
<dbReference type="GO" id="GO:0051301">
    <property type="term" value="P:cell division"/>
    <property type="evidence" value="ECO:0007669"/>
    <property type="project" value="UniProtKB-KW"/>
</dbReference>